<dbReference type="OrthoDB" id="444304at2759"/>
<dbReference type="Proteomes" id="UP000324800">
    <property type="component" value="Unassembled WGS sequence"/>
</dbReference>
<sequence length="88" mass="9309">QNIAGGAIYLYIDNEGSGGAIHAFIYTGGKLTIDGQCNFTRCEANSDGGGIFALVSEVNSQLSLEDIKFEECTVDENQYGYGGGAYII</sequence>
<protein>
    <recommendedName>
        <fullName evidence="3">Right handed beta helix domain-containing protein</fullName>
    </recommendedName>
</protein>
<feature type="non-terminal residue" evidence="1">
    <location>
        <position position="88"/>
    </location>
</feature>
<dbReference type="AlphaFoldDB" id="A0A5J4T964"/>
<name>A0A5J4T964_9EUKA</name>
<organism evidence="1 2">
    <name type="scientific">Streblomastix strix</name>
    <dbReference type="NCBI Taxonomy" id="222440"/>
    <lineage>
        <taxon>Eukaryota</taxon>
        <taxon>Metamonada</taxon>
        <taxon>Preaxostyla</taxon>
        <taxon>Oxymonadida</taxon>
        <taxon>Streblomastigidae</taxon>
        <taxon>Streblomastix</taxon>
    </lineage>
</organism>
<comment type="caution">
    <text evidence="1">The sequence shown here is derived from an EMBL/GenBank/DDBJ whole genome shotgun (WGS) entry which is preliminary data.</text>
</comment>
<evidence type="ECO:0000313" key="2">
    <source>
        <dbReference type="Proteomes" id="UP000324800"/>
    </source>
</evidence>
<proteinExistence type="predicted"/>
<evidence type="ECO:0008006" key="3">
    <source>
        <dbReference type="Google" id="ProtNLM"/>
    </source>
</evidence>
<feature type="non-terminal residue" evidence="1">
    <location>
        <position position="1"/>
    </location>
</feature>
<gene>
    <name evidence="1" type="ORF">EZS28_050538</name>
</gene>
<evidence type="ECO:0000313" key="1">
    <source>
        <dbReference type="EMBL" id="KAA6353935.1"/>
    </source>
</evidence>
<accession>A0A5J4T964</accession>
<reference evidence="1 2" key="1">
    <citation type="submission" date="2019-03" db="EMBL/GenBank/DDBJ databases">
        <title>Single cell metagenomics reveals metabolic interactions within the superorganism composed of flagellate Streblomastix strix and complex community of Bacteroidetes bacteria on its surface.</title>
        <authorList>
            <person name="Treitli S.C."/>
            <person name="Kolisko M."/>
            <person name="Husnik F."/>
            <person name="Keeling P."/>
            <person name="Hampl V."/>
        </authorList>
    </citation>
    <scope>NUCLEOTIDE SEQUENCE [LARGE SCALE GENOMIC DNA]</scope>
    <source>
        <strain evidence="1">ST1C</strain>
    </source>
</reference>
<dbReference type="EMBL" id="SNRW01037183">
    <property type="protein sequence ID" value="KAA6353935.1"/>
    <property type="molecule type" value="Genomic_DNA"/>
</dbReference>